<comment type="caution">
    <text evidence="1">The sequence shown here is derived from an EMBL/GenBank/DDBJ whole genome shotgun (WGS) entry which is preliminary data.</text>
</comment>
<dbReference type="Proteomes" id="UP001162501">
    <property type="component" value="Unassembled WGS sequence"/>
</dbReference>
<name>A0ACB1KG29_RANTA</name>
<evidence type="ECO:0000313" key="2">
    <source>
        <dbReference type="Proteomes" id="UP001162501"/>
    </source>
</evidence>
<accession>A0ACB1KG29</accession>
<organism evidence="1 2">
    <name type="scientific">Rangifer tarandus platyrhynchus</name>
    <name type="common">Svalbard reindeer</name>
    <dbReference type="NCBI Taxonomy" id="3082113"/>
    <lineage>
        <taxon>Eukaryota</taxon>
        <taxon>Metazoa</taxon>
        <taxon>Chordata</taxon>
        <taxon>Craniata</taxon>
        <taxon>Vertebrata</taxon>
        <taxon>Euteleostomi</taxon>
        <taxon>Mammalia</taxon>
        <taxon>Eutheria</taxon>
        <taxon>Laurasiatheria</taxon>
        <taxon>Artiodactyla</taxon>
        <taxon>Ruminantia</taxon>
        <taxon>Pecora</taxon>
        <taxon>Cervidae</taxon>
        <taxon>Odocoileinae</taxon>
        <taxon>Rangifer</taxon>
    </lineage>
</organism>
<feature type="non-terminal residue" evidence="1">
    <location>
        <position position="115"/>
    </location>
</feature>
<feature type="non-terminal residue" evidence="1">
    <location>
        <position position="1"/>
    </location>
</feature>
<reference evidence="1" key="1">
    <citation type="submission" date="2025-03" db="EMBL/GenBank/DDBJ databases">
        <authorList>
            <consortium name="ELIXIR-Norway"/>
            <consortium name="Elixir Norway"/>
        </authorList>
    </citation>
    <scope>NUCLEOTIDE SEQUENCE</scope>
</reference>
<protein>
    <submittedName>
        <fullName evidence="1">Uncharacterized protein</fullName>
    </submittedName>
</protein>
<evidence type="ECO:0000313" key="1">
    <source>
        <dbReference type="EMBL" id="CAM9183913.1"/>
    </source>
</evidence>
<gene>
    <name evidence="1" type="ORF">MRATA1EN22A_LOCUS29552</name>
</gene>
<sequence>RGSRSYIEKSRGRREIKLTRTRRGGIKRGESNLASNQIPTCSSQPGISREVHRVTMRREEGGRRWRSPGEEGGAQKERDRSSHTQPKAFKKEIAPIPHTSSESRESRGTGSNSSQ</sequence>
<proteinExistence type="predicted"/>
<dbReference type="EMBL" id="CATOBB020000738">
    <property type="protein sequence ID" value="CAM9183913.1"/>
    <property type="molecule type" value="Genomic_DNA"/>
</dbReference>